<comment type="caution">
    <text evidence="7">The sequence shown here is derived from an EMBL/GenBank/DDBJ whole genome shotgun (WGS) entry which is preliminary data.</text>
</comment>
<dbReference type="InterPro" id="IPR050954">
    <property type="entry name" value="ET_IronSulfur_Cluster-Binding"/>
</dbReference>
<organism evidence="7 8">
    <name type="scientific">Anaeromyxobacter diazotrophicus</name>
    <dbReference type="NCBI Taxonomy" id="2590199"/>
    <lineage>
        <taxon>Bacteria</taxon>
        <taxon>Pseudomonadati</taxon>
        <taxon>Myxococcota</taxon>
        <taxon>Myxococcia</taxon>
        <taxon>Myxococcales</taxon>
        <taxon>Cystobacterineae</taxon>
        <taxon>Anaeromyxobacteraceae</taxon>
        <taxon>Anaeromyxobacter</taxon>
    </lineage>
</organism>
<evidence type="ECO:0000256" key="4">
    <source>
        <dbReference type="ARBA" id="ARBA00023014"/>
    </source>
</evidence>
<evidence type="ECO:0000256" key="3">
    <source>
        <dbReference type="ARBA" id="ARBA00023004"/>
    </source>
</evidence>
<sequence>MAPKSNALPVLQSDPARPSPGVGRRRFLADALRLSGGALVLLAGGSAAEALAAVQAPHPEAYRWDEHLYAYLIDTTKCIGCGSCVRACAAENQVPDGFYRTWIERYVVGMEQTHVESPNGGKDGFGPIQVGFTATKSFFVPKMCNHCRATPCVQVCPVGASYRTKDGVVMVDGERCIGCAYCVQACPFGSRFISPVTHTAEKCTWCYHRVTKGLRPACVEVCPTGARQFGDLKREDDPVRRAIAQDRVEVLQGHLLTEPQCYYLHLDKEVR</sequence>
<dbReference type="EMBL" id="BJTG01000003">
    <property type="protein sequence ID" value="GEJ56854.1"/>
    <property type="molecule type" value="Genomic_DNA"/>
</dbReference>
<feature type="domain" description="4Fe-4S ferredoxin-type" evidence="6">
    <location>
        <begin position="69"/>
        <end position="98"/>
    </location>
</feature>
<dbReference type="InterPro" id="IPR017900">
    <property type="entry name" value="4Fe4S_Fe_S_CS"/>
</dbReference>
<dbReference type="Pfam" id="PF12797">
    <property type="entry name" value="Fer4_2"/>
    <property type="match status" value="1"/>
</dbReference>
<dbReference type="AlphaFoldDB" id="A0A7I9VKC0"/>
<evidence type="ECO:0000256" key="2">
    <source>
        <dbReference type="ARBA" id="ARBA00022723"/>
    </source>
</evidence>
<gene>
    <name evidence="7" type="ORF">AMYX_15950</name>
</gene>
<dbReference type="Proteomes" id="UP000503640">
    <property type="component" value="Unassembled WGS sequence"/>
</dbReference>
<dbReference type="CDD" id="cd10551">
    <property type="entry name" value="PsrB"/>
    <property type="match status" value="1"/>
</dbReference>
<dbReference type="RefSeq" id="WP_176064325.1">
    <property type="nucleotide sequence ID" value="NZ_BJTG01000003.1"/>
</dbReference>
<dbReference type="PANTHER" id="PTHR43177">
    <property type="entry name" value="PROTEIN NRFC"/>
    <property type="match status" value="1"/>
</dbReference>
<dbReference type="InterPro" id="IPR006311">
    <property type="entry name" value="TAT_signal"/>
</dbReference>
<dbReference type="PROSITE" id="PS51318">
    <property type="entry name" value="TAT"/>
    <property type="match status" value="1"/>
</dbReference>
<keyword evidence="2" id="KW-0479">Metal-binding</keyword>
<name>A0A7I9VKC0_9BACT</name>
<evidence type="ECO:0000313" key="7">
    <source>
        <dbReference type="EMBL" id="GEJ56854.1"/>
    </source>
</evidence>
<feature type="domain" description="4Fe-4S ferredoxin-type" evidence="6">
    <location>
        <begin position="167"/>
        <end position="196"/>
    </location>
</feature>
<feature type="region of interest" description="Disordered" evidence="5">
    <location>
        <begin position="1"/>
        <end position="22"/>
    </location>
</feature>
<evidence type="ECO:0000313" key="8">
    <source>
        <dbReference type="Proteomes" id="UP000503640"/>
    </source>
</evidence>
<evidence type="ECO:0000259" key="6">
    <source>
        <dbReference type="PROSITE" id="PS51379"/>
    </source>
</evidence>
<dbReference type="GO" id="GO:0051539">
    <property type="term" value="F:4 iron, 4 sulfur cluster binding"/>
    <property type="evidence" value="ECO:0007669"/>
    <property type="project" value="UniProtKB-KW"/>
</dbReference>
<dbReference type="SUPFAM" id="SSF54862">
    <property type="entry name" value="4Fe-4S ferredoxins"/>
    <property type="match status" value="1"/>
</dbReference>
<keyword evidence="4" id="KW-0411">Iron-sulfur</keyword>
<keyword evidence="3" id="KW-0408">Iron</keyword>
<evidence type="ECO:0000256" key="1">
    <source>
        <dbReference type="ARBA" id="ARBA00022485"/>
    </source>
</evidence>
<accession>A0A7I9VKC0</accession>
<reference evidence="8" key="1">
    <citation type="journal article" date="2020" name="Appl. Environ. Microbiol.">
        <title>Diazotrophic Anaeromyxobacter Isolates from Soils.</title>
        <authorList>
            <person name="Masuda Y."/>
            <person name="Yamanaka H."/>
            <person name="Xu Z.X."/>
            <person name="Shiratori Y."/>
            <person name="Aono T."/>
            <person name="Amachi S."/>
            <person name="Senoo K."/>
            <person name="Itoh H."/>
        </authorList>
    </citation>
    <scope>NUCLEOTIDE SEQUENCE [LARGE SCALE GENOMIC DNA]</scope>
    <source>
        <strain evidence="8">R267</strain>
    </source>
</reference>
<dbReference type="InterPro" id="IPR017896">
    <property type="entry name" value="4Fe4S_Fe-S-bd"/>
</dbReference>
<dbReference type="PANTHER" id="PTHR43177:SF3">
    <property type="entry name" value="PROTEIN NRFC HOMOLOG"/>
    <property type="match status" value="1"/>
</dbReference>
<dbReference type="Gene3D" id="3.30.70.20">
    <property type="match status" value="2"/>
</dbReference>
<feature type="domain" description="4Fe-4S ferredoxin-type" evidence="6">
    <location>
        <begin position="135"/>
        <end position="166"/>
    </location>
</feature>
<evidence type="ECO:0000256" key="5">
    <source>
        <dbReference type="SAM" id="MobiDB-lite"/>
    </source>
</evidence>
<protein>
    <recommendedName>
        <fullName evidence="6">4Fe-4S ferredoxin-type domain-containing protein</fullName>
    </recommendedName>
</protein>
<dbReference type="Pfam" id="PF13247">
    <property type="entry name" value="Fer4_11"/>
    <property type="match status" value="1"/>
</dbReference>
<keyword evidence="1" id="KW-0004">4Fe-4S</keyword>
<dbReference type="PROSITE" id="PS51379">
    <property type="entry name" value="4FE4S_FER_2"/>
    <property type="match status" value="3"/>
</dbReference>
<dbReference type="GO" id="GO:0046872">
    <property type="term" value="F:metal ion binding"/>
    <property type="evidence" value="ECO:0007669"/>
    <property type="project" value="UniProtKB-KW"/>
</dbReference>
<dbReference type="PROSITE" id="PS00198">
    <property type="entry name" value="4FE4S_FER_1"/>
    <property type="match status" value="1"/>
</dbReference>
<proteinExistence type="predicted"/>
<keyword evidence="8" id="KW-1185">Reference proteome</keyword>